<dbReference type="AlphaFoldDB" id="A0A1F6Y5F7"/>
<feature type="transmembrane region" description="Helical" evidence="1">
    <location>
        <begin position="242"/>
        <end position="262"/>
    </location>
</feature>
<sequence length="379" mass="41364">MDTLADNNYHDHSGDKPNKWIVVIILIISLAGIIYSLSKPVGKDVVSGRVLKVLSEKEITQEIGEKSEILKEQDLLVEITEGSERKEINVLNDYEPVAIGDKIFLSQSLFGDSEWSMANISRTRDLMILFAFFIILVILTSGWKGFYSLVGLLFTFAVIFIFMLPQILKGVSPVFIGISGASLILIPTLYLSYGFNKKSVAAFLGIIIALIFVGFISNYFVNSLNFTGANEAFLYLNMASTNSINVMGLLIAGIIIAAVGVLDDVAAIQSSVVFSLARANKDLRGLKLFKEAMYVGKDHISAVVNTLVLAYTGASLPVILLLSIQKMPLDYLISLEIVAEEITRTLISSSGLLLAVPLTTIIATIMISKNYQAESNCNV</sequence>
<feature type="transmembrane region" description="Helical" evidence="1">
    <location>
        <begin position="126"/>
        <end position="143"/>
    </location>
</feature>
<feature type="transmembrane region" description="Helical" evidence="1">
    <location>
        <begin position="149"/>
        <end position="167"/>
    </location>
</feature>
<dbReference type="EMBL" id="MFVL01000015">
    <property type="protein sequence ID" value="OGJ01572.1"/>
    <property type="molecule type" value="Genomic_DNA"/>
</dbReference>
<proteinExistence type="predicted"/>
<feature type="transmembrane region" description="Helical" evidence="1">
    <location>
        <begin position="20"/>
        <end position="37"/>
    </location>
</feature>
<protein>
    <recommendedName>
        <fullName evidence="4">YibE/F family protein</fullName>
    </recommendedName>
</protein>
<feature type="transmembrane region" description="Helical" evidence="1">
    <location>
        <begin position="345"/>
        <end position="367"/>
    </location>
</feature>
<dbReference type="PANTHER" id="PTHR41771">
    <property type="entry name" value="MEMBRANE PROTEIN-RELATED"/>
    <property type="match status" value="1"/>
</dbReference>
<evidence type="ECO:0008006" key="4">
    <source>
        <dbReference type="Google" id="ProtNLM"/>
    </source>
</evidence>
<keyword evidence="1" id="KW-0472">Membrane</keyword>
<feature type="transmembrane region" description="Helical" evidence="1">
    <location>
        <begin position="199"/>
        <end position="221"/>
    </location>
</feature>
<gene>
    <name evidence="2" type="ORF">A3I23_03070</name>
</gene>
<keyword evidence="1" id="KW-0812">Transmembrane</keyword>
<dbReference type="Pfam" id="PF07907">
    <property type="entry name" value="YibE_F"/>
    <property type="match status" value="1"/>
</dbReference>
<name>A0A1F6Y5F7_9BACT</name>
<evidence type="ECO:0000313" key="2">
    <source>
        <dbReference type="EMBL" id="OGJ01572.1"/>
    </source>
</evidence>
<organism evidence="2 3">
    <name type="scientific">Candidatus Nomurabacteria bacterium RIFCSPLOWO2_02_FULL_40_67</name>
    <dbReference type="NCBI Taxonomy" id="1801787"/>
    <lineage>
        <taxon>Bacteria</taxon>
        <taxon>Candidatus Nomuraibacteriota</taxon>
    </lineage>
</organism>
<dbReference type="PANTHER" id="PTHR41771:SF1">
    <property type="entry name" value="MEMBRANE PROTEIN"/>
    <property type="match status" value="1"/>
</dbReference>
<dbReference type="Proteomes" id="UP000177693">
    <property type="component" value="Unassembled WGS sequence"/>
</dbReference>
<dbReference type="InterPro" id="IPR012507">
    <property type="entry name" value="YibE_F"/>
</dbReference>
<feature type="transmembrane region" description="Helical" evidence="1">
    <location>
        <begin position="302"/>
        <end position="324"/>
    </location>
</feature>
<reference evidence="2 3" key="1">
    <citation type="journal article" date="2016" name="Nat. Commun.">
        <title>Thousands of microbial genomes shed light on interconnected biogeochemical processes in an aquifer system.</title>
        <authorList>
            <person name="Anantharaman K."/>
            <person name="Brown C.T."/>
            <person name="Hug L.A."/>
            <person name="Sharon I."/>
            <person name="Castelle C.J."/>
            <person name="Probst A.J."/>
            <person name="Thomas B.C."/>
            <person name="Singh A."/>
            <person name="Wilkins M.J."/>
            <person name="Karaoz U."/>
            <person name="Brodie E.L."/>
            <person name="Williams K.H."/>
            <person name="Hubbard S.S."/>
            <person name="Banfield J.F."/>
        </authorList>
    </citation>
    <scope>NUCLEOTIDE SEQUENCE [LARGE SCALE GENOMIC DNA]</scope>
</reference>
<evidence type="ECO:0000313" key="3">
    <source>
        <dbReference type="Proteomes" id="UP000177693"/>
    </source>
</evidence>
<comment type="caution">
    <text evidence="2">The sequence shown here is derived from an EMBL/GenBank/DDBJ whole genome shotgun (WGS) entry which is preliminary data.</text>
</comment>
<accession>A0A1F6Y5F7</accession>
<keyword evidence="1" id="KW-1133">Transmembrane helix</keyword>
<feature type="transmembrane region" description="Helical" evidence="1">
    <location>
        <begin position="174"/>
        <end position="193"/>
    </location>
</feature>
<evidence type="ECO:0000256" key="1">
    <source>
        <dbReference type="SAM" id="Phobius"/>
    </source>
</evidence>